<evidence type="ECO:0000256" key="1">
    <source>
        <dbReference type="SAM" id="Coils"/>
    </source>
</evidence>
<organism evidence="3 4">
    <name type="scientific">Candidatus Wolfebacteria bacterium GWA1_42_9</name>
    <dbReference type="NCBI Taxonomy" id="1802553"/>
    <lineage>
        <taxon>Bacteria</taxon>
        <taxon>Candidatus Wolfeibacteriota</taxon>
    </lineage>
</organism>
<dbReference type="Proteomes" id="UP000178303">
    <property type="component" value="Unassembled WGS sequence"/>
</dbReference>
<dbReference type="AlphaFoldDB" id="A0A1F8DKZ0"/>
<proteinExistence type="predicted"/>
<evidence type="ECO:0000259" key="2">
    <source>
        <dbReference type="Pfam" id="PF19044"/>
    </source>
</evidence>
<feature type="coiled-coil region" evidence="1">
    <location>
        <begin position="83"/>
        <end position="131"/>
    </location>
</feature>
<dbReference type="Pfam" id="PF19044">
    <property type="entry name" value="P-loop_TraG"/>
    <property type="match status" value="1"/>
</dbReference>
<dbReference type="InterPro" id="IPR043964">
    <property type="entry name" value="P-loop_TraG"/>
</dbReference>
<feature type="domain" description="TraG P-loop" evidence="2">
    <location>
        <begin position="236"/>
        <end position="540"/>
    </location>
</feature>
<dbReference type="NCBIfam" id="NF045971">
    <property type="entry name" value="conju_CD1110"/>
    <property type="match status" value="1"/>
</dbReference>
<evidence type="ECO:0000313" key="4">
    <source>
        <dbReference type="Proteomes" id="UP000178303"/>
    </source>
</evidence>
<gene>
    <name evidence="3" type="ORF">A2108_00105</name>
</gene>
<reference evidence="3 4" key="1">
    <citation type="journal article" date="2016" name="Nat. Commun.">
        <title>Thousands of microbial genomes shed light on interconnected biogeochemical processes in an aquifer system.</title>
        <authorList>
            <person name="Anantharaman K."/>
            <person name="Brown C.T."/>
            <person name="Hug L.A."/>
            <person name="Sharon I."/>
            <person name="Castelle C.J."/>
            <person name="Probst A.J."/>
            <person name="Thomas B.C."/>
            <person name="Singh A."/>
            <person name="Wilkins M.J."/>
            <person name="Karaoz U."/>
            <person name="Brodie E.L."/>
            <person name="Williams K.H."/>
            <person name="Hubbard S.S."/>
            <person name="Banfield J.F."/>
        </authorList>
    </citation>
    <scope>NUCLEOTIDE SEQUENCE [LARGE SCALE GENOMIC DNA]</scope>
</reference>
<dbReference type="EMBL" id="MGIN01000027">
    <property type="protein sequence ID" value="OGM89264.1"/>
    <property type="molecule type" value="Genomic_DNA"/>
</dbReference>
<name>A0A1F8DKZ0_9BACT</name>
<comment type="caution">
    <text evidence="3">The sequence shown here is derived from an EMBL/GenBank/DDBJ whole genome shotgun (WGS) entry which is preliminary data.</text>
</comment>
<dbReference type="InterPro" id="IPR051162">
    <property type="entry name" value="T4SS_component"/>
</dbReference>
<dbReference type="Gene3D" id="3.40.50.300">
    <property type="entry name" value="P-loop containing nucleotide triphosphate hydrolases"/>
    <property type="match status" value="1"/>
</dbReference>
<sequence>MPEEIKIVKPYSSEEKEVKNLIAPAALEVNQSHIKIGNKFAKTLFVFSYPRYLSSGWFSSIINVAKLFDISIFVHPIDTALALRRLRKKAAQIEAEITEKESKGFVRDPMLETAFADIESLRDNLQQARERLFDTAVYITIYGDSLEKLNELEEIVTNLFESKLIYVKPAIFQQVEGLISALPLCQDKLAIRTPLNSGPISSFFPFVSMDLTSEEGIMYGINQHNSTLVIFDRFSLENGNMVVFAKSGGGKSYASKLEILRSLMIGTEVIVIDPENEYKNLCDTVGGTYFKISLTSDQHINPFDIPVVPEGEDSAGVFKSHILTLTGLLKIMLGDITVEEEAILDRALTETYASRDITPDNPNFLNLEAPILSDFETVLRNMEGGRSMADKLYRFTQGTYSGFVNQKTNVDVNNRLVVFSIRDLEEELRPVAMYVILNFIWNLVRSQLKRRVLVVDEAWVMMKYPEGAAFLFALAKRGRKYYLGLTTITQEVEDFLSSPYGKPIITNSSLQLLLKEAPASIDIVAKTFGLTEAEKNLLLEAGVGQGLFFAGLKHVAIQVVASYFEDKVITTKPQQLLGEETQLI</sequence>
<dbReference type="SUPFAM" id="SSF52540">
    <property type="entry name" value="P-loop containing nucleoside triphosphate hydrolases"/>
    <property type="match status" value="1"/>
</dbReference>
<dbReference type="PANTHER" id="PTHR30121:SF6">
    <property type="entry name" value="SLR6007 PROTEIN"/>
    <property type="match status" value="1"/>
</dbReference>
<dbReference type="PANTHER" id="PTHR30121">
    <property type="entry name" value="UNCHARACTERIZED PROTEIN YJGR-RELATED"/>
    <property type="match status" value="1"/>
</dbReference>
<dbReference type="Gene3D" id="1.10.8.730">
    <property type="match status" value="1"/>
</dbReference>
<accession>A0A1F8DKZ0</accession>
<dbReference type="InterPro" id="IPR027417">
    <property type="entry name" value="P-loop_NTPase"/>
</dbReference>
<protein>
    <submittedName>
        <fullName evidence="3">Conjugal transfer protein TraC</fullName>
    </submittedName>
</protein>
<keyword evidence="1" id="KW-0175">Coiled coil</keyword>
<evidence type="ECO:0000313" key="3">
    <source>
        <dbReference type="EMBL" id="OGM89264.1"/>
    </source>
</evidence>